<gene>
    <name evidence="2" type="ORF">Mterra_02130</name>
</gene>
<dbReference type="GO" id="GO:0006355">
    <property type="term" value="P:regulation of DNA-templated transcription"/>
    <property type="evidence" value="ECO:0007669"/>
    <property type="project" value="InterPro"/>
</dbReference>
<reference evidence="2 3" key="1">
    <citation type="submission" date="2018-08" db="EMBL/GenBank/DDBJ databases">
        <title>Meiothermus terrae DSM 26712 genome sequencing project.</title>
        <authorList>
            <person name="Da Costa M.S."/>
            <person name="Albuquerque L."/>
            <person name="Raposo P."/>
            <person name="Froufe H.J.C."/>
            <person name="Barroso C.S."/>
            <person name="Egas C."/>
        </authorList>
    </citation>
    <scope>NUCLEOTIDE SEQUENCE [LARGE SCALE GENOMIC DNA]</scope>
    <source>
        <strain evidence="2 3">DSM 26712</strain>
    </source>
</reference>
<dbReference type="InterPro" id="IPR013321">
    <property type="entry name" value="Arc_rbn_hlx_hlx"/>
</dbReference>
<dbReference type="Pfam" id="PF07878">
    <property type="entry name" value="RHH_5"/>
    <property type="match status" value="1"/>
</dbReference>
<dbReference type="InterPro" id="IPR012869">
    <property type="entry name" value="RHH_5"/>
</dbReference>
<proteinExistence type="predicted"/>
<evidence type="ECO:0000313" key="2">
    <source>
        <dbReference type="EMBL" id="RIH83917.1"/>
    </source>
</evidence>
<dbReference type="OrthoDB" id="9812601at2"/>
<name>A0A399EH39_9DEIN</name>
<dbReference type="Proteomes" id="UP000265715">
    <property type="component" value="Unassembled WGS sequence"/>
</dbReference>
<feature type="domain" description="CopG-like ribbon-helix-helix" evidence="1">
    <location>
        <begin position="14"/>
        <end position="45"/>
    </location>
</feature>
<evidence type="ECO:0000313" key="3">
    <source>
        <dbReference type="Proteomes" id="UP000265715"/>
    </source>
</evidence>
<dbReference type="InterPro" id="IPR010985">
    <property type="entry name" value="Ribbon_hlx_hlx"/>
</dbReference>
<organism evidence="2 3">
    <name type="scientific">Calidithermus terrae</name>
    <dbReference type="NCBI Taxonomy" id="1408545"/>
    <lineage>
        <taxon>Bacteria</taxon>
        <taxon>Thermotogati</taxon>
        <taxon>Deinococcota</taxon>
        <taxon>Deinococci</taxon>
        <taxon>Thermales</taxon>
        <taxon>Thermaceae</taxon>
        <taxon>Calidithermus</taxon>
    </lineage>
</organism>
<protein>
    <submittedName>
        <fullName evidence="2">CopG-like RHH 1 or ribbon-helix-helix domain, RHH 5</fullName>
    </submittedName>
</protein>
<keyword evidence="3" id="KW-1185">Reference proteome</keyword>
<comment type="caution">
    <text evidence="2">The sequence shown here is derived from an EMBL/GenBank/DDBJ whole genome shotgun (WGS) entry which is preliminary data.</text>
</comment>
<sequence>MAEKKKFLLRIDPELYEALERWADDEFRSVNAQIEFVLRESVRRAGRLRAKAQPEAPAEED</sequence>
<dbReference type="SUPFAM" id="SSF47598">
    <property type="entry name" value="Ribbon-helix-helix"/>
    <property type="match status" value="1"/>
</dbReference>
<dbReference type="Gene3D" id="1.10.1220.10">
    <property type="entry name" value="Met repressor-like"/>
    <property type="match status" value="1"/>
</dbReference>
<dbReference type="AlphaFoldDB" id="A0A399EH39"/>
<accession>A0A399EH39</accession>
<evidence type="ECO:0000259" key="1">
    <source>
        <dbReference type="Pfam" id="PF07878"/>
    </source>
</evidence>
<dbReference type="RefSeq" id="WP_119315196.1">
    <property type="nucleotide sequence ID" value="NZ_QXDL01000082.1"/>
</dbReference>
<dbReference type="EMBL" id="QXDL01000082">
    <property type="protein sequence ID" value="RIH83917.1"/>
    <property type="molecule type" value="Genomic_DNA"/>
</dbReference>